<dbReference type="AlphaFoldDB" id="A0A4Z2F4I1"/>
<accession>A0A4Z2F4I1</accession>
<sequence>MPAAPPESVFPALVVAAHVVTLIFAWRRRVGRRRKGAAAPHGEVNAFRRSSRSDKRPLPAVPLSDTPTPETRPAAHYRLSDLQVSGRLTVFSYL</sequence>
<protein>
    <submittedName>
        <fullName evidence="3">Uncharacterized protein</fullName>
    </submittedName>
</protein>
<evidence type="ECO:0000313" key="3">
    <source>
        <dbReference type="EMBL" id="TNN35793.1"/>
    </source>
</evidence>
<dbReference type="EMBL" id="SRLO01001708">
    <property type="protein sequence ID" value="TNN35793.1"/>
    <property type="molecule type" value="Genomic_DNA"/>
</dbReference>
<feature type="transmembrane region" description="Helical" evidence="2">
    <location>
        <begin position="6"/>
        <end position="26"/>
    </location>
</feature>
<gene>
    <name evidence="3" type="ORF">EYF80_054047</name>
</gene>
<comment type="caution">
    <text evidence="3">The sequence shown here is derived from an EMBL/GenBank/DDBJ whole genome shotgun (WGS) entry which is preliminary data.</text>
</comment>
<reference evidence="3 4" key="1">
    <citation type="submission" date="2019-03" db="EMBL/GenBank/DDBJ databases">
        <title>First draft genome of Liparis tanakae, snailfish: a comprehensive survey of snailfish specific genes.</title>
        <authorList>
            <person name="Kim W."/>
            <person name="Song I."/>
            <person name="Jeong J.-H."/>
            <person name="Kim D."/>
            <person name="Kim S."/>
            <person name="Ryu S."/>
            <person name="Song J.Y."/>
            <person name="Lee S.K."/>
        </authorList>
    </citation>
    <scope>NUCLEOTIDE SEQUENCE [LARGE SCALE GENOMIC DNA]</scope>
    <source>
        <tissue evidence="3">Muscle</tissue>
    </source>
</reference>
<keyword evidence="2" id="KW-0812">Transmembrane</keyword>
<feature type="region of interest" description="Disordered" evidence="1">
    <location>
        <begin position="34"/>
        <end position="73"/>
    </location>
</feature>
<keyword evidence="2" id="KW-1133">Transmembrane helix</keyword>
<proteinExistence type="predicted"/>
<keyword evidence="4" id="KW-1185">Reference proteome</keyword>
<name>A0A4Z2F4I1_9TELE</name>
<keyword evidence="2" id="KW-0472">Membrane</keyword>
<evidence type="ECO:0000256" key="2">
    <source>
        <dbReference type="SAM" id="Phobius"/>
    </source>
</evidence>
<evidence type="ECO:0000313" key="4">
    <source>
        <dbReference type="Proteomes" id="UP000314294"/>
    </source>
</evidence>
<evidence type="ECO:0000256" key="1">
    <source>
        <dbReference type="SAM" id="MobiDB-lite"/>
    </source>
</evidence>
<dbReference type="Proteomes" id="UP000314294">
    <property type="component" value="Unassembled WGS sequence"/>
</dbReference>
<organism evidence="3 4">
    <name type="scientific">Liparis tanakae</name>
    <name type="common">Tanaka's snailfish</name>
    <dbReference type="NCBI Taxonomy" id="230148"/>
    <lineage>
        <taxon>Eukaryota</taxon>
        <taxon>Metazoa</taxon>
        <taxon>Chordata</taxon>
        <taxon>Craniata</taxon>
        <taxon>Vertebrata</taxon>
        <taxon>Euteleostomi</taxon>
        <taxon>Actinopterygii</taxon>
        <taxon>Neopterygii</taxon>
        <taxon>Teleostei</taxon>
        <taxon>Neoteleostei</taxon>
        <taxon>Acanthomorphata</taxon>
        <taxon>Eupercaria</taxon>
        <taxon>Perciformes</taxon>
        <taxon>Cottioidei</taxon>
        <taxon>Cottales</taxon>
        <taxon>Liparidae</taxon>
        <taxon>Liparis</taxon>
    </lineage>
</organism>